<proteinExistence type="predicted"/>
<evidence type="ECO:0000256" key="1">
    <source>
        <dbReference type="SAM" id="Phobius"/>
    </source>
</evidence>
<name>A0A2J6PG04_9HELO</name>
<reference evidence="2 3" key="1">
    <citation type="submission" date="2016-05" db="EMBL/GenBank/DDBJ databases">
        <title>A degradative enzymes factory behind the ericoid mycorrhizal symbiosis.</title>
        <authorList>
            <consortium name="DOE Joint Genome Institute"/>
            <person name="Martino E."/>
            <person name="Morin E."/>
            <person name="Grelet G."/>
            <person name="Kuo A."/>
            <person name="Kohler A."/>
            <person name="Daghino S."/>
            <person name="Barry K."/>
            <person name="Choi C."/>
            <person name="Cichocki N."/>
            <person name="Clum A."/>
            <person name="Copeland A."/>
            <person name="Hainaut M."/>
            <person name="Haridas S."/>
            <person name="Labutti K."/>
            <person name="Lindquist E."/>
            <person name="Lipzen A."/>
            <person name="Khouja H.-R."/>
            <person name="Murat C."/>
            <person name="Ohm R."/>
            <person name="Olson A."/>
            <person name="Spatafora J."/>
            <person name="Veneault-Fourrey C."/>
            <person name="Henrissat B."/>
            <person name="Grigoriev I."/>
            <person name="Martin F."/>
            <person name="Perotto S."/>
        </authorList>
    </citation>
    <scope>NUCLEOTIDE SEQUENCE [LARGE SCALE GENOMIC DNA]</scope>
    <source>
        <strain evidence="2 3">UAMH 7357</strain>
    </source>
</reference>
<organism evidence="2 3">
    <name type="scientific">Hyaloscypha hepaticicola</name>
    <dbReference type="NCBI Taxonomy" id="2082293"/>
    <lineage>
        <taxon>Eukaryota</taxon>
        <taxon>Fungi</taxon>
        <taxon>Dikarya</taxon>
        <taxon>Ascomycota</taxon>
        <taxon>Pezizomycotina</taxon>
        <taxon>Leotiomycetes</taxon>
        <taxon>Helotiales</taxon>
        <taxon>Hyaloscyphaceae</taxon>
        <taxon>Hyaloscypha</taxon>
    </lineage>
</organism>
<keyword evidence="1" id="KW-0812">Transmembrane</keyword>
<keyword evidence="3" id="KW-1185">Reference proteome</keyword>
<dbReference type="AlphaFoldDB" id="A0A2J6PG04"/>
<feature type="transmembrane region" description="Helical" evidence="1">
    <location>
        <begin position="197"/>
        <end position="219"/>
    </location>
</feature>
<feature type="transmembrane region" description="Helical" evidence="1">
    <location>
        <begin position="81"/>
        <end position="99"/>
    </location>
</feature>
<keyword evidence="1" id="KW-1133">Transmembrane helix</keyword>
<feature type="transmembrane region" description="Helical" evidence="1">
    <location>
        <begin position="235"/>
        <end position="254"/>
    </location>
</feature>
<dbReference type="OrthoDB" id="4586224at2759"/>
<accession>A0A2J6PG04</accession>
<evidence type="ECO:0000313" key="2">
    <source>
        <dbReference type="EMBL" id="PMD12958.1"/>
    </source>
</evidence>
<gene>
    <name evidence="2" type="ORF">NA56DRAFT_652105</name>
</gene>
<protein>
    <submittedName>
        <fullName evidence="2">Uncharacterized protein</fullName>
    </submittedName>
</protein>
<dbReference type="Proteomes" id="UP000235672">
    <property type="component" value="Unassembled WGS sequence"/>
</dbReference>
<evidence type="ECO:0000313" key="3">
    <source>
        <dbReference type="Proteomes" id="UP000235672"/>
    </source>
</evidence>
<feature type="transmembrane region" description="Helical" evidence="1">
    <location>
        <begin position="161"/>
        <end position="185"/>
    </location>
</feature>
<dbReference type="EMBL" id="KZ613538">
    <property type="protein sequence ID" value="PMD12958.1"/>
    <property type="molecule type" value="Genomic_DNA"/>
</dbReference>
<keyword evidence="1" id="KW-0472">Membrane</keyword>
<sequence length="293" mass="32911">MAACNAVFWDAERKRWDGSEEIMVRSRGWITKMPEKPHVRFLSASSFTTLVQTEQGAQMMYFIVEGYIAGSRHVRLGLQGVFAGLQLLGLIRLFAALWLSSDYSYMNFRGSDLGSEISETPLEKQVSENILEARVSNHLLEVNVGDRLLPLHCWQGIIYRAFWLSTIWSILGSAAGACAEVFWYYPPGLPYDASSHLVWQILYFALSFFGILIHTFYIIRGKTQSTIIPCIHDSWYRIFTIFILILAVVCTVLSCLETRIRSDGIVTTLPEFLCGGAGALCFPVGKGQGNNNV</sequence>